<comment type="caution">
    <text evidence="2">The sequence shown here is derived from an EMBL/GenBank/DDBJ whole genome shotgun (WGS) entry which is preliminary data.</text>
</comment>
<dbReference type="CDD" id="cd06587">
    <property type="entry name" value="VOC"/>
    <property type="match status" value="1"/>
</dbReference>
<dbReference type="PROSITE" id="PS51819">
    <property type="entry name" value="VOC"/>
    <property type="match status" value="1"/>
</dbReference>
<dbReference type="SUPFAM" id="SSF54593">
    <property type="entry name" value="Glyoxalase/Bleomycin resistance protein/Dihydroxybiphenyl dioxygenase"/>
    <property type="match status" value="1"/>
</dbReference>
<evidence type="ECO:0000313" key="3">
    <source>
        <dbReference type="Proteomes" id="UP001225072"/>
    </source>
</evidence>
<name>A0ABU0TGM4_9FLAO</name>
<dbReference type="InterPro" id="IPR041581">
    <property type="entry name" value="Glyoxalase_6"/>
</dbReference>
<proteinExistence type="predicted"/>
<dbReference type="InterPro" id="IPR029068">
    <property type="entry name" value="Glyas_Bleomycin-R_OHBP_Dase"/>
</dbReference>
<protein>
    <submittedName>
        <fullName evidence="2">Catechol 2,3-dioxygenase-like lactoylglutathione lyase family enzyme</fullName>
    </submittedName>
</protein>
<dbReference type="PANTHER" id="PTHR35908">
    <property type="entry name" value="HYPOTHETICAL FUSION PROTEIN"/>
    <property type="match status" value="1"/>
</dbReference>
<keyword evidence="3" id="KW-1185">Reference proteome</keyword>
<sequence length="116" mass="13357">MKIGSIVISCYEFEKMLSFWQQALHYTPREPASEGWVVLCDPQQKSPNISLNKVPEKRSGKRSRLHLDLYTDDREKEVARLLSIGAKSYPWRYPPGADYVVLEDPDGNLFCVVEKP</sequence>
<reference evidence="2 3" key="1">
    <citation type="submission" date="2023-07" db="EMBL/GenBank/DDBJ databases">
        <title>Functional and genomic diversity of the sorghum phyllosphere microbiome.</title>
        <authorList>
            <person name="Shade A."/>
        </authorList>
    </citation>
    <scope>NUCLEOTIDE SEQUENCE [LARGE SCALE GENOMIC DNA]</scope>
    <source>
        <strain evidence="2 3">SORGH_AS_1064</strain>
    </source>
</reference>
<accession>A0ABU0TGM4</accession>
<gene>
    <name evidence="2" type="ORF">QE404_001356</name>
</gene>
<dbReference type="Pfam" id="PF18029">
    <property type="entry name" value="Glyoxalase_6"/>
    <property type="match status" value="1"/>
</dbReference>
<dbReference type="RefSeq" id="WP_307448232.1">
    <property type="nucleotide sequence ID" value="NZ_JAUTAL010000001.1"/>
</dbReference>
<dbReference type="PANTHER" id="PTHR35908:SF1">
    <property type="entry name" value="CONSERVED PROTEIN"/>
    <property type="match status" value="1"/>
</dbReference>
<organism evidence="2 3">
    <name type="scientific">Chryseobacterium camelliae</name>
    <dbReference type="NCBI Taxonomy" id="1265445"/>
    <lineage>
        <taxon>Bacteria</taxon>
        <taxon>Pseudomonadati</taxon>
        <taxon>Bacteroidota</taxon>
        <taxon>Flavobacteriia</taxon>
        <taxon>Flavobacteriales</taxon>
        <taxon>Weeksellaceae</taxon>
        <taxon>Chryseobacterium group</taxon>
        <taxon>Chryseobacterium</taxon>
    </lineage>
</organism>
<dbReference type="EMBL" id="JAUTAL010000001">
    <property type="protein sequence ID" value="MDQ1096209.1"/>
    <property type="molecule type" value="Genomic_DNA"/>
</dbReference>
<evidence type="ECO:0000259" key="1">
    <source>
        <dbReference type="PROSITE" id="PS51819"/>
    </source>
</evidence>
<dbReference type="Proteomes" id="UP001225072">
    <property type="component" value="Unassembled WGS sequence"/>
</dbReference>
<dbReference type="InterPro" id="IPR037523">
    <property type="entry name" value="VOC_core"/>
</dbReference>
<feature type="domain" description="VOC" evidence="1">
    <location>
        <begin position="2"/>
        <end position="115"/>
    </location>
</feature>
<evidence type="ECO:0000313" key="2">
    <source>
        <dbReference type="EMBL" id="MDQ1096209.1"/>
    </source>
</evidence>
<dbReference type="Gene3D" id="3.10.180.10">
    <property type="entry name" value="2,3-Dihydroxybiphenyl 1,2-Dioxygenase, domain 1"/>
    <property type="match status" value="1"/>
</dbReference>